<evidence type="ECO:0000313" key="6">
    <source>
        <dbReference type="EMBL" id="AKA26584.1"/>
    </source>
</evidence>
<dbReference type="InterPro" id="IPR005119">
    <property type="entry name" value="LysR_subst-bd"/>
</dbReference>
<dbReference type="Proteomes" id="UP000032748">
    <property type="component" value="Chromosome"/>
</dbReference>
<dbReference type="Pfam" id="PF03466">
    <property type="entry name" value="LysR_substrate"/>
    <property type="match status" value="1"/>
</dbReference>
<dbReference type="SUPFAM" id="SSF53850">
    <property type="entry name" value="Periplasmic binding protein-like II"/>
    <property type="match status" value="1"/>
</dbReference>
<dbReference type="PRINTS" id="PR00039">
    <property type="entry name" value="HTHLYSR"/>
</dbReference>
<dbReference type="Pfam" id="PF00126">
    <property type="entry name" value="HTH_1"/>
    <property type="match status" value="1"/>
</dbReference>
<keyword evidence="3" id="KW-0238">DNA-binding</keyword>
<dbReference type="GO" id="GO:0003700">
    <property type="term" value="F:DNA-binding transcription factor activity"/>
    <property type="evidence" value="ECO:0007669"/>
    <property type="project" value="InterPro"/>
</dbReference>
<evidence type="ECO:0000313" key="7">
    <source>
        <dbReference type="Proteomes" id="UP000032748"/>
    </source>
</evidence>
<dbReference type="SUPFAM" id="SSF46785">
    <property type="entry name" value="Winged helix' DNA-binding domain"/>
    <property type="match status" value="1"/>
</dbReference>
<evidence type="ECO:0000256" key="1">
    <source>
        <dbReference type="ARBA" id="ARBA00009437"/>
    </source>
</evidence>
<name>A0A0D5Y6D3_9PSED</name>
<organism evidence="6 7">
    <name type="scientific">Pseudomonas chlororaphis</name>
    <dbReference type="NCBI Taxonomy" id="587753"/>
    <lineage>
        <taxon>Bacteria</taxon>
        <taxon>Pseudomonadati</taxon>
        <taxon>Pseudomonadota</taxon>
        <taxon>Gammaproteobacteria</taxon>
        <taxon>Pseudomonadales</taxon>
        <taxon>Pseudomonadaceae</taxon>
        <taxon>Pseudomonas</taxon>
    </lineage>
</organism>
<dbReference type="AlphaFoldDB" id="A0A0D5Y6D3"/>
<dbReference type="FunFam" id="1.10.10.10:FF:000001">
    <property type="entry name" value="LysR family transcriptional regulator"/>
    <property type="match status" value="1"/>
</dbReference>
<accession>A0A0D5Y6D3</accession>
<dbReference type="PATRIC" id="fig|587753.10.peg.5127"/>
<dbReference type="Gene3D" id="1.10.10.10">
    <property type="entry name" value="Winged helix-like DNA-binding domain superfamily/Winged helix DNA-binding domain"/>
    <property type="match status" value="1"/>
</dbReference>
<feature type="domain" description="HTH lysR-type" evidence="5">
    <location>
        <begin position="10"/>
        <end position="67"/>
    </location>
</feature>
<evidence type="ECO:0000256" key="2">
    <source>
        <dbReference type="ARBA" id="ARBA00023015"/>
    </source>
</evidence>
<dbReference type="InterPro" id="IPR036390">
    <property type="entry name" value="WH_DNA-bd_sf"/>
</dbReference>
<evidence type="ECO:0000259" key="5">
    <source>
        <dbReference type="PROSITE" id="PS50931"/>
    </source>
</evidence>
<dbReference type="EMBL" id="CP011110">
    <property type="protein sequence ID" value="AKA26584.1"/>
    <property type="molecule type" value="Genomic_DNA"/>
</dbReference>
<gene>
    <name evidence="6" type="ORF">PCL1606_51370</name>
</gene>
<reference evidence="6 7" key="1">
    <citation type="journal article" date="2015" name="Mol. Plant Microbe Interact.">
        <title>Comparative Genomic Analysis of Pseudomonas chlororaphis PCL1606 Reveals New Insight into Antifungal Compounds Involved in Biocontrol.</title>
        <authorList>
            <person name="Calderon C.E."/>
            <person name="Ramos C."/>
            <person name="de Vicente A."/>
            <person name="Cazorla F.M."/>
        </authorList>
    </citation>
    <scope>NUCLEOTIDE SEQUENCE [LARGE SCALE GENOMIC DNA]</scope>
    <source>
        <strain evidence="6 7">PCL1606</strain>
    </source>
</reference>
<sequence>MELKAESDNMDFKQLRSFVEVIHQGGFTQAAKTLHISQSAVSKQVAQLEQSLGTPLLDRQGSHIHLTAAGGVVLQRAEGMLRLRNELLSELDDLSQLARGELRLGLPLLGSDTLFASLFAEYRRRYPNISVQLLEGGSLNIEQAVLNGELEIGGSLTPKDPAFAYQPFCDEPLDALLPAGHPLASKTRVRLEELADTPFLLYQRSFVLNDRLLQACQQAGFTPKEGGRSGQADFLAALVAAGQGVVLLPSVVARGLVRPGVVRLALQAPDYLRWDIAFIWRQGAYLSKAAQAWLALLRERPVSRAGR</sequence>
<comment type="similarity">
    <text evidence="1">Belongs to the LysR transcriptional regulatory family.</text>
</comment>
<dbReference type="PROSITE" id="PS50931">
    <property type="entry name" value="HTH_LYSR"/>
    <property type="match status" value="1"/>
</dbReference>
<dbReference type="GO" id="GO:0003677">
    <property type="term" value="F:DNA binding"/>
    <property type="evidence" value="ECO:0007669"/>
    <property type="project" value="UniProtKB-KW"/>
</dbReference>
<keyword evidence="2" id="KW-0805">Transcription regulation</keyword>
<dbReference type="KEGG" id="pcz:PCL1606_51370"/>
<dbReference type="PANTHER" id="PTHR30419:SF8">
    <property type="entry name" value="NITROGEN ASSIMILATION TRANSCRIPTIONAL ACTIVATOR-RELATED"/>
    <property type="match status" value="1"/>
</dbReference>
<evidence type="ECO:0000256" key="3">
    <source>
        <dbReference type="ARBA" id="ARBA00023125"/>
    </source>
</evidence>
<keyword evidence="4" id="KW-0804">Transcription</keyword>
<dbReference type="Gene3D" id="3.40.190.290">
    <property type="match status" value="1"/>
</dbReference>
<proteinExistence type="inferred from homology"/>
<dbReference type="InterPro" id="IPR000847">
    <property type="entry name" value="LysR_HTH_N"/>
</dbReference>
<dbReference type="GO" id="GO:0005829">
    <property type="term" value="C:cytosol"/>
    <property type="evidence" value="ECO:0007669"/>
    <property type="project" value="TreeGrafter"/>
</dbReference>
<dbReference type="PANTHER" id="PTHR30419">
    <property type="entry name" value="HTH-TYPE TRANSCRIPTIONAL REGULATOR YBHD"/>
    <property type="match status" value="1"/>
</dbReference>
<dbReference type="CDD" id="cd08438">
    <property type="entry name" value="PBP2_CidR"/>
    <property type="match status" value="1"/>
</dbReference>
<dbReference type="InterPro" id="IPR050950">
    <property type="entry name" value="HTH-type_LysR_regulators"/>
</dbReference>
<protein>
    <submittedName>
        <fullName evidence="6">LysR family transcriptional regulator</fullName>
    </submittedName>
</protein>
<dbReference type="InterPro" id="IPR036388">
    <property type="entry name" value="WH-like_DNA-bd_sf"/>
</dbReference>
<evidence type="ECO:0000256" key="4">
    <source>
        <dbReference type="ARBA" id="ARBA00023163"/>
    </source>
</evidence>